<evidence type="ECO:0000313" key="1">
    <source>
        <dbReference type="EMBL" id="MPN28905.1"/>
    </source>
</evidence>
<organism evidence="1">
    <name type="scientific">bioreactor metagenome</name>
    <dbReference type="NCBI Taxonomy" id="1076179"/>
    <lineage>
        <taxon>unclassified sequences</taxon>
        <taxon>metagenomes</taxon>
        <taxon>ecological metagenomes</taxon>
    </lineage>
</organism>
<name>A0A645GQE8_9ZZZZ</name>
<gene>
    <name evidence="1" type="ORF">SDC9_176350</name>
</gene>
<reference evidence="1" key="1">
    <citation type="submission" date="2019-08" db="EMBL/GenBank/DDBJ databases">
        <authorList>
            <person name="Kucharzyk K."/>
            <person name="Murdoch R.W."/>
            <person name="Higgins S."/>
            <person name="Loffler F."/>
        </authorList>
    </citation>
    <scope>NUCLEOTIDE SEQUENCE</scope>
</reference>
<dbReference type="EMBL" id="VSSQ01079363">
    <property type="protein sequence ID" value="MPN28905.1"/>
    <property type="molecule type" value="Genomic_DNA"/>
</dbReference>
<proteinExistence type="predicted"/>
<comment type="caution">
    <text evidence="1">The sequence shown here is derived from an EMBL/GenBank/DDBJ whole genome shotgun (WGS) entry which is preliminary data.</text>
</comment>
<accession>A0A645GQE8</accession>
<protein>
    <submittedName>
        <fullName evidence="1">Uncharacterized protein</fullName>
    </submittedName>
</protein>
<dbReference type="AlphaFoldDB" id="A0A645GQE8"/>
<sequence>MRQFLFRRGDAAWIFTGDDPADAFGQFEMHPPHLFAVGDVGDRDARVEIAQYIEIQINRLADF</sequence>